<feature type="signal peptide" evidence="1">
    <location>
        <begin position="1"/>
        <end position="18"/>
    </location>
</feature>
<sequence length="692" mass="76631">MKQLLLAILLLNVIVTRAQVPVDLTQFNKTNGADVQVKANLLSVQWPAGGNSKARLLLNMGNEAPLFQSIALNNGNGWKETGSNIDPMFVLTVGKRDLVSQNGWNIFFDKVPLKPHASYRTELHKTTAAAVSEGAHTIIRIGAVTAPGFSGTLEITLYHGSPLFNVAAVISTATDSTAILYDAGLVGTTPAWQHIAWSNTGDSLQKADVHASDTSTNLAVKYRTIIGETTEGSLAVFPAPHQYFYPLDEAFNLRFTWYGTQYRNLLNGYGIGIRQELEGDHRFVPWFNAPPHTAQRLNFFCLASTGTATQLLSAVKAFTHEDRYPSLPGYKTMSSHFHNEFVTRVVMAGKPVPAVPGFVKVFKRTGIDIVHLAEFHGTGHPTGPDSLRLQELHHLFEQCQRLSSPGFLLLPGEEPNQFLGGHWLAFFPRPVYWVMSRKPGVPLVSNDAVYGKVYHTGNAADMEQLLQTENGLAWTAHPRTKGSTGFPDAYKNEPFFTGDHFLGGAWKSLPADLSQPRLGKRVFDLMDDMNNWGLHKKILAEADLFTIEPENEMYAHLNVNYLQLKSLPRFTGGWQPVLDVLQKGHFFSTTGEIVLPAFSINHTGAGDTLALPANGKTTVTAHIRWTFPLQFAEIISGDGKQVYRERITLNQTHAFGDQTFQWPVSLAGRKWARLEVWDVAVNGAFTQTVYLR</sequence>
<reference evidence="2 3" key="1">
    <citation type="submission" date="2018-08" db="EMBL/GenBank/DDBJ databases">
        <title>Chitinophagaceae sp. K23C18032701, a novel bacterium isolated from forest soil.</title>
        <authorList>
            <person name="Wang C."/>
        </authorList>
    </citation>
    <scope>NUCLEOTIDE SEQUENCE [LARGE SCALE GENOMIC DNA]</scope>
    <source>
        <strain evidence="2 3">K23C18032701</strain>
    </source>
</reference>
<dbReference type="EMBL" id="QTJU01000003">
    <property type="protein sequence ID" value="RFM28299.1"/>
    <property type="molecule type" value="Genomic_DNA"/>
</dbReference>
<proteinExistence type="predicted"/>
<gene>
    <name evidence="2" type="ORF">DXN05_12365</name>
</gene>
<name>A0A3E1NK34_9BACT</name>
<keyword evidence="1" id="KW-0732">Signal</keyword>
<evidence type="ECO:0000313" key="2">
    <source>
        <dbReference type="EMBL" id="RFM28299.1"/>
    </source>
</evidence>
<accession>A0A3E1NK34</accession>
<dbReference type="Proteomes" id="UP000261284">
    <property type="component" value="Unassembled WGS sequence"/>
</dbReference>
<organism evidence="2 3">
    <name type="scientific">Deminuibacter soli</name>
    <dbReference type="NCBI Taxonomy" id="2291815"/>
    <lineage>
        <taxon>Bacteria</taxon>
        <taxon>Pseudomonadati</taxon>
        <taxon>Bacteroidota</taxon>
        <taxon>Chitinophagia</taxon>
        <taxon>Chitinophagales</taxon>
        <taxon>Chitinophagaceae</taxon>
        <taxon>Deminuibacter</taxon>
    </lineage>
</organism>
<comment type="caution">
    <text evidence="2">The sequence shown here is derived from an EMBL/GenBank/DDBJ whole genome shotgun (WGS) entry which is preliminary data.</text>
</comment>
<evidence type="ECO:0000256" key="1">
    <source>
        <dbReference type="SAM" id="SignalP"/>
    </source>
</evidence>
<dbReference type="AlphaFoldDB" id="A0A3E1NK34"/>
<protein>
    <submittedName>
        <fullName evidence="2">Uncharacterized protein</fullName>
    </submittedName>
</protein>
<feature type="chain" id="PRO_5017672318" evidence="1">
    <location>
        <begin position="19"/>
        <end position="692"/>
    </location>
</feature>
<dbReference type="OrthoDB" id="1453426at2"/>
<keyword evidence="3" id="KW-1185">Reference proteome</keyword>
<dbReference type="RefSeq" id="WP_116847545.1">
    <property type="nucleotide sequence ID" value="NZ_QTJU01000003.1"/>
</dbReference>
<evidence type="ECO:0000313" key="3">
    <source>
        <dbReference type="Proteomes" id="UP000261284"/>
    </source>
</evidence>